<evidence type="ECO:0000313" key="1">
    <source>
        <dbReference type="EMBL" id="BEI88799.1"/>
    </source>
</evidence>
<dbReference type="EMBL" id="AP028213">
    <property type="protein sequence ID" value="BEI88799.1"/>
    <property type="molecule type" value="Genomic_DNA"/>
</dbReference>
<reference evidence="1" key="1">
    <citation type="journal article" date="2023" name="BMC Genomics">
        <title>Chromosome-level genome assemblies of Cutaneotrichosporon spp. (Trichosporonales, Basidiomycota) reveal imbalanced evolution between nucleotide sequences and chromosome synteny.</title>
        <authorList>
            <person name="Kobayashi Y."/>
            <person name="Kayamori A."/>
            <person name="Aoki K."/>
            <person name="Shiwa Y."/>
            <person name="Matsutani M."/>
            <person name="Fujita N."/>
            <person name="Sugita T."/>
            <person name="Iwasaki W."/>
            <person name="Tanaka N."/>
            <person name="Takashima M."/>
        </authorList>
    </citation>
    <scope>NUCLEOTIDE SEQUENCE</scope>
    <source>
        <strain evidence="1">HIS019</strain>
    </source>
</reference>
<keyword evidence="2" id="KW-1185">Reference proteome</keyword>
<protein>
    <submittedName>
        <fullName evidence="1">Uncharacterized protein</fullName>
    </submittedName>
</protein>
<organism evidence="1 2">
    <name type="scientific">Cutaneotrichosporon cavernicola</name>
    <dbReference type="NCBI Taxonomy" id="279322"/>
    <lineage>
        <taxon>Eukaryota</taxon>
        <taxon>Fungi</taxon>
        <taxon>Dikarya</taxon>
        <taxon>Basidiomycota</taxon>
        <taxon>Agaricomycotina</taxon>
        <taxon>Tremellomycetes</taxon>
        <taxon>Trichosporonales</taxon>
        <taxon>Trichosporonaceae</taxon>
        <taxon>Cutaneotrichosporon</taxon>
    </lineage>
</organism>
<gene>
    <name evidence="1" type="ORF">CcaverHIS019_0201610</name>
</gene>
<dbReference type="GeneID" id="85492670"/>
<evidence type="ECO:0000313" key="2">
    <source>
        <dbReference type="Proteomes" id="UP001233271"/>
    </source>
</evidence>
<dbReference type="KEGG" id="ccac:CcaHIS019_0201610"/>
<sequence length="94" mass="10234">MSTASSAVLSNVANLDKTIVVLGVFAFLGKRVAEYFDKSLGWSVVGILTERDDTPSNMSSRAVLIQLRLANPLPRRFSLVSPKFDITMPSTCTL</sequence>
<dbReference type="Proteomes" id="UP001233271">
    <property type="component" value="Chromosome 2"/>
</dbReference>
<dbReference type="RefSeq" id="XP_060454065.1">
    <property type="nucleotide sequence ID" value="XM_060597142.1"/>
</dbReference>
<proteinExistence type="predicted"/>
<name>A0AA48I395_9TREE</name>
<accession>A0AA48I395</accession>
<dbReference type="AlphaFoldDB" id="A0AA48I395"/>